<keyword evidence="4" id="KW-1185">Reference proteome</keyword>
<dbReference type="AlphaFoldDB" id="A0AAE9Z0P9"/>
<evidence type="ECO:0000256" key="1">
    <source>
        <dbReference type="SAM" id="MobiDB-lite"/>
    </source>
</evidence>
<keyword evidence="2" id="KW-1133">Transmembrane helix</keyword>
<reference evidence="3 4" key="1">
    <citation type="journal article" date="2015" name="Genome Announc.">
        <title>Draft Genome Sequences of Marine Isolates of Thalassomonas viridans and Thalassomonas actiniarum.</title>
        <authorList>
            <person name="Olonade I."/>
            <person name="van Zyl L.J."/>
            <person name="Trindade M."/>
        </authorList>
    </citation>
    <scope>NUCLEOTIDE SEQUENCE [LARGE SCALE GENOMIC DNA]</scope>
    <source>
        <strain evidence="3 4">XOM25</strain>
    </source>
</reference>
<protein>
    <submittedName>
        <fullName evidence="3">Uncharacterized protein</fullName>
    </submittedName>
</protein>
<gene>
    <name evidence="3" type="ORF">SG34_021335</name>
</gene>
<dbReference type="EMBL" id="CP059733">
    <property type="protein sequence ID" value="WDE03894.1"/>
    <property type="molecule type" value="Genomic_DNA"/>
</dbReference>
<dbReference type="RefSeq" id="WP_044839929.1">
    <property type="nucleotide sequence ID" value="NZ_CP059733.1"/>
</dbReference>
<feature type="transmembrane region" description="Helical" evidence="2">
    <location>
        <begin position="118"/>
        <end position="136"/>
    </location>
</feature>
<evidence type="ECO:0000256" key="2">
    <source>
        <dbReference type="SAM" id="Phobius"/>
    </source>
</evidence>
<name>A0AAE9Z0P9_9GAMM</name>
<accession>A0AAE9Z0P9</accession>
<dbReference type="Proteomes" id="UP000032352">
    <property type="component" value="Chromosome"/>
</dbReference>
<sequence length="138" mass="15847">MLKNNTLNPDNNGQDNTDNNRGYRLNFNNIYNNSYRREAAQFTWLILSQYLLIFSLFLLFTTQMLFTGFSLLMMFGYFFSVIMNQVTASDKTFSVFLTGFALALAQDVTMTLPLTAKVIFLLVLAFHCHARLAKIINS</sequence>
<proteinExistence type="predicted"/>
<organism evidence="3 4">
    <name type="scientific">Thalassomonas viridans</name>
    <dbReference type="NCBI Taxonomy" id="137584"/>
    <lineage>
        <taxon>Bacteria</taxon>
        <taxon>Pseudomonadati</taxon>
        <taxon>Pseudomonadota</taxon>
        <taxon>Gammaproteobacteria</taxon>
        <taxon>Alteromonadales</taxon>
        <taxon>Colwelliaceae</taxon>
        <taxon>Thalassomonas</taxon>
    </lineage>
</organism>
<feature type="region of interest" description="Disordered" evidence="1">
    <location>
        <begin position="1"/>
        <end position="20"/>
    </location>
</feature>
<evidence type="ECO:0000313" key="3">
    <source>
        <dbReference type="EMBL" id="WDE03894.1"/>
    </source>
</evidence>
<evidence type="ECO:0000313" key="4">
    <source>
        <dbReference type="Proteomes" id="UP000032352"/>
    </source>
</evidence>
<dbReference type="KEGG" id="tvd:SG34_021335"/>
<keyword evidence="2" id="KW-0472">Membrane</keyword>
<feature type="transmembrane region" description="Helical" evidence="2">
    <location>
        <begin position="42"/>
        <end position="60"/>
    </location>
</feature>
<reference evidence="3 4" key="2">
    <citation type="journal article" date="2022" name="Mar. Drugs">
        <title>Bioassay-Guided Fractionation Leads to the Detection of Cholic Acid Generated by the Rare Thalassomonas sp.</title>
        <authorList>
            <person name="Pheiffer F."/>
            <person name="Schneider Y.K."/>
            <person name="Hansen E.H."/>
            <person name="Andersen J.H."/>
            <person name="Isaksson J."/>
            <person name="Busche T."/>
            <person name="R C."/>
            <person name="Kalinowski J."/>
            <person name="Zyl L.V."/>
            <person name="Trindade M."/>
        </authorList>
    </citation>
    <scope>NUCLEOTIDE SEQUENCE [LARGE SCALE GENOMIC DNA]</scope>
    <source>
        <strain evidence="3 4">XOM25</strain>
    </source>
</reference>
<keyword evidence="2" id="KW-0812">Transmembrane</keyword>
<feature type="transmembrane region" description="Helical" evidence="2">
    <location>
        <begin position="66"/>
        <end position="86"/>
    </location>
</feature>